<dbReference type="PANTHER" id="PTHR12137:SF54">
    <property type="entry name" value="CARBOHYDRATE SULFOTRANSFERASE"/>
    <property type="match status" value="1"/>
</dbReference>
<dbReference type="PANTHER" id="PTHR12137">
    <property type="entry name" value="CARBOHYDRATE SULFOTRANSFERASE"/>
    <property type="match status" value="1"/>
</dbReference>
<evidence type="ECO:0000256" key="3">
    <source>
        <dbReference type="ARBA" id="ARBA00022679"/>
    </source>
</evidence>
<evidence type="ECO:0000256" key="6">
    <source>
        <dbReference type="ARBA" id="ARBA00023034"/>
    </source>
</evidence>
<keyword evidence="11" id="KW-1185">Reference proteome</keyword>
<keyword evidence="5" id="KW-1133">Transmembrane helix</keyword>
<evidence type="ECO:0000256" key="2">
    <source>
        <dbReference type="ARBA" id="ARBA00006339"/>
    </source>
</evidence>
<comment type="subcellular location">
    <subcellularLocation>
        <location evidence="1 9">Golgi apparatus membrane</location>
        <topology evidence="1 9">Single-pass type II membrane protein</topology>
    </subcellularLocation>
</comment>
<organism evidence="10 11">
    <name type="scientific">Oikopleura dioica</name>
    <name type="common">Tunicate</name>
    <dbReference type="NCBI Taxonomy" id="34765"/>
    <lineage>
        <taxon>Eukaryota</taxon>
        <taxon>Metazoa</taxon>
        <taxon>Chordata</taxon>
        <taxon>Tunicata</taxon>
        <taxon>Appendicularia</taxon>
        <taxon>Copelata</taxon>
        <taxon>Oikopleuridae</taxon>
        <taxon>Oikopleura</taxon>
    </lineage>
</organism>
<accession>A0ABN7SQA1</accession>
<keyword evidence="4" id="KW-0812">Transmembrane</keyword>
<keyword evidence="6 9" id="KW-0333">Golgi apparatus</keyword>
<keyword evidence="7" id="KW-0472">Membrane</keyword>
<dbReference type="EC" id="2.8.2.-" evidence="9"/>
<reference evidence="10 11" key="1">
    <citation type="submission" date="2021-04" db="EMBL/GenBank/DDBJ databases">
        <authorList>
            <person name="Bliznina A."/>
        </authorList>
    </citation>
    <scope>NUCLEOTIDE SEQUENCE [LARGE SCALE GENOMIC DNA]</scope>
</reference>
<proteinExistence type="inferred from homology"/>
<dbReference type="EMBL" id="OU015566">
    <property type="protein sequence ID" value="CAG5102887.1"/>
    <property type="molecule type" value="Genomic_DNA"/>
</dbReference>
<dbReference type="InterPro" id="IPR005331">
    <property type="entry name" value="Sulfotransferase"/>
</dbReference>
<dbReference type="Proteomes" id="UP001158576">
    <property type="component" value="Chromosome 1"/>
</dbReference>
<comment type="similarity">
    <text evidence="2 9">Belongs to the sulfotransferase 2 family.</text>
</comment>
<gene>
    <name evidence="10" type="ORF">OKIOD_LOCUS9277</name>
</gene>
<evidence type="ECO:0000256" key="5">
    <source>
        <dbReference type="ARBA" id="ARBA00022989"/>
    </source>
</evidence>
<evidence type="ECO:0000256" key="8">
    <source>
        <dbReference type="ARBA" id="ARBA00023180"/>
    </source>
</evidence>
<evidence type="ECO:0000313" key="11">
    <source>
        <dbReference type="Proteomes" id="UP001158576"/>
    </source>
</evidence>
<evidence type="ECO:0000256" key="9">
    <source>
        <dbReference type="RuleBase" id="RU364020"/>
    </source>
</evidence>
<evidence type="ECO:0000256" key="4">
    <source>
        <dbReference type="ARBA" id="ARBA00022692"/>
    </source>
</evidence>
<evidence type="ECO:0000313" key="10">
    <source>
        <dbReference type="EMBL" id="CAG5102887.1"/>
    </source>
</evidence>
<dbReference type="InterPro" id="IPR018011">
    <property type="entry name" value="Carb_sulfotrans_8-10"/>
</dbReference>
<protein>
    <recommendedName>
        <fullName evidence="9">Carbohydrate sulfotransferase</fullName>
        <ecNumber evidence="9">2.8.2.-</ecNumber>
    </recommendedName>
</protein>
<sequence>MDRIFSGWKDKMNRTEDREMYYEYPGKEIIREEFNLPKDFEFPKRKMDAHQMGYYVSFQMFARWLAKNDHYKTNIHWNTVQSSCDICAFDFDFIGLISQMDQDMPRLMEKLKVQSPTYDEIQQGFQSANAHSTKHSKLRIDEEFGKLTDIERAKLVEIYIEDYAAFGLPIPDFAK</sequence>
<evidence type="ECO:0000256" key="1">
    <source>
        <dbReference type="ARBA" id="ARBA00004323"/>
    </source>
</evidence>
<name>A0ABN7SQA1_OIKDI</name>
<keyword evidence="8 9" id="KW-0325">Glycoprotein</keyword>
<keyword evidence="3 9" id="KW-0808">Transferase</keyword>
<keyword evidence="9" id="KW-0119">Carbohydrate metabolism</keyword>
<keyword evidence="9" id="KW-0735">Signal-anchor</keyword>
<evidence type="ECO:0000256" key="7">
    <source>
        <dbReference type="ARBA" id="ARBA00023136"/>
    </source>
</evidence>
<dbReference type="Pfam" id="PF03567">
    <property type="entry name" value="Sulfotransfer_2"/>
    <property type="match status" value="1"/>
</dbReference>